<dbReference type="SUPFAM" id="SSF48208">
    <property type="entry name" value="Six-hairpin glycosidases"/>
    <property type="match status" value="1"/>
</dbReference>
<keyword evidence="12" id="KW-1185">Reference proteome</keyword>
<keyword evidence="6 8" id="KW-0326">Glycosidase</keyword>
<reference evidence="11 12" key="1">
    <citation type="journal article" date="2023" name="Hortic Res">
        <title>Pangenome of water caltrop reveals structural variations and asymmetric subgenome divergence after allopolyploidization.</title>
        <authorList>
            <person name="Zhang X."/>
            <person name="Chen Y."/>
            <person name="Wang L."/>
            <person name="Yuan Y."/>
            <person name="Fang M."/>
            <person name="Shi L."/>
            <person name="Lu R."/>
            <person name="Comes H.P."/>
            <person name="Ma Y."/>
            <person name="Chen Y."/>
            <person name="Huang G."/>
            <person name="Zhou Y."/>
            <person name="Zheng Z."/>
            <person name="Qiu Y."/>
        </authorList>
    </citation>
    <scope>NUCLEOTIDE SEQUENCE [LARGE SCALE GENOMIC DNA]</scope>
    <source>
        <tissue evidence="11">Roots</tissue>
    </source>
</reference>
<proteinExistence type="inferred from homology"/>
<feature type="active site" evidence="8">
    <location>
        <position position="405"/>
    </location>
</feature>
<name>A0AAN7JY84_9MYRT</name>
<evidence type="ECO:0000256" key="6">
    <source>
        <dbReference type="ARBA" id="ARBA00023295"/>
    </source>
</evidence>
<sequence length="486" mass="53516">MGFLLRGFAAVSLAWLAIIQGLFIGVGGAGFNYKDALTKSIIFLEAQRSGKLPPNGRLPWRGDSGMDDGKLAGVDLVGGYYDAGDNVKYGLPMAFTVTTLSWAAIFYNNEIRAAGEMDNVLSAIKWGTDYFLKATLKKNDLYVQVGDPVQDHACWVRPENMKTPRTVLKIDESHPGSEIAAETSAAMAASSIVFRGYNSTYSRRLLNKAKLLFVFAKSHKGTYDGECPFYCSFSGYNDELLWAATWLYKASKKSEYLKYLREEAISAAVNEFSWDLKYAGAQIILSEFFFQGDKSFETFKKHADSYICSVLPDSPYSQISLTPGGMIHMRDGANTQYVTGAAMLFDVYGDLLARFNQKVDCGGKQFDSTSLLAFGKKQMDYILGSNPEGRSYMVGFGINPPKQAHHRGASVPVLPPDEVVSCAMSFVNWFTKNVPNANELTGAILGGPDRYDKFTDKRWTSSMTEPCTYINSLAVGPLAKLASHKA</sequence>
<organism evidence="11 12">
    <name type="scientific">Trapa incisa</name>
    <dbReference type="NCBI Taxonomy" id="236973"/>
    <lineage>
        <taxon>Eukaryota</taxon>
        <taxon>Viridiplantae</taxon>
        <taxon>Streptophyta</taxon>
        <taxon>Embryophyta</taxon>
        <taxon>Tracheophyta</taxon>
        <taxon>Spermatophyta</taxon>
        <taxon>Magnoliopsida</taxon>
        <taxon>eudicotyledons</taxon>
        <taxon>Gunneridae</taxon>
        <taxon>Pentapetalae</taxon>
        <taxon>rosids</taxon>
        <taxon>malvids</taxon>
        <taxon>Myrtales</taxon>
        <taxon>Lythraceae</taxon>
        <taxon>Trapa</taxon>
    </lineage>
</organism>
<evidence type="ECO:0000313" key="12">
    <source>
        <dbReference type="Proteomes" id="UP001345219"/>
    </source>
</evidence>
<dbReference type="InterPro" id="IPR018221">
    <property type="entry name" value="Glyco_hydro_9_His_AS"/>
</dbReference>
<dbReference type="EC" id="3.2.1.4" evidence="9"/>
<dbReference type="InterPro" id="IPR001701">
    <property type="entry name" value="Glyco_hydro_9"/>
</dbReference>
<keyword evidence="7 8" id="KW-0624">Polysaccharide degradation</keyword>
<dbReference type="InterPro" id="IPR012341">
    <property type="entry name" value="6hp_glycosidase-like_sf"/>
</dbReference>
<dbReference type="AlphaFoldDB" id="A0AAN7JY84"/>
<evidence type="ECO:0000256" key="4">
    <source>
        <dbReference type="ARBA" id="ARBA00023001"/>
    </source>
</evidence>
<evidence type="ECO:0000256" key="9">
    <source>
        <dbReference type="RuleBase" id="RU361166"/>
    </source>
</evidence>
<keyword evidence="5 8" id="KW-0119">Carbohydrate metabolism</keyword>
<dbReference type="GO" id="GO:0008810">
    <property type="term" value="F:cellulase activity"/>
    <property type="evidence" value="ECO:0007669"/>
    <property type="project" value="UniProtKB-EC"/>
</dbReference>
<dbReference type="PANTHER" id="PTHR22298">
    <property type="entry name" value="ENDO-1,4-BETA-GLUCANASE"/>
    <property type="match status" value="1"/>
</dbReference>
<comment type="catalytic activity">
    <reaction evidence="1 9">
        <text>Endohydrolysis of (1-&gt;4)-beta-D-glucosidic linkages in cellulose, lichenin and cereal beta-D-glucans.</text>
        <dbReference type="EC" id="3.2.1.4"/>
    </reaction>
</comment>
<feature type="domain" description="Glycoside hydrolase family 9" evidence="10">
    <location>
        <begin position="33"/>
        <end position="476"/>
    </location>
</feature>
<evidence type="ECO:0000259" key="10">
    <source>
        <dbReference type="Pfam" id="PF00759"/>
    </source>
</evidence>
<accession>A0AAN7JY84</accession>
<protein>
    <recommendedName>
        <fullName evidence="9">Endoglucanase</fullName>
        <ecNumber evidence="9">3.2.1.4</ecNumber>
    </recommendedName>
</protein>
<dbReference type="PROSITE" id="PS00592">
    <property type="entry name" value="GH9_2"/>
    <property type="match status" value="1"/>
</dbReference>
<dbReference type="InterPro" id="IPR008928">
    <property type="entry name" value="6-hairpin_glycosidase_sf"/>
</dbReference>
<dbReference type="Proteomes" id="UP001345219">
    <property type="component" value="Chromosome 8"/>
</dbReference>
<gene>
    <name evidence="11" type="ORF">SAY87_009361</name>
</gene>
<evidence type="ECO:0000313" key="11">
    <source>
        <dbReference type="EMBL" id="KAK4755604.1"/>
    </source>
</evidence>
<evidence type="ECO:0000256" key="2">
    <source>
        <dbReference type="ARBA" id="ARBA00007072"/>
    </source>
</evidence>
<evidence type="ECO:0000256" key="7">
    <source>
        <dbReference type="ARBA" id="ARBA00023326"/>
    </source>
</evidence>
<dbReference type="Pfam" id="PF00759">
    <property type="entry name" value="Glyco_hydro_9"/>
    <property type="match status" value="1"/>
</dbReference>
<comment type="similarity">
    <text evidence="2 8 9">Belongs to the glycosyl hydrolase 9 (cellulase E) family.</text>
</comment>
<dbReference type="Gene3D" id="1.50.10.10">
    <property type="match status" value="1"/>
</dbReference>
<dbReference type="FunFam" id="1.50.10.10:FF:000020">
    <property type="entry name" value="Endoglucanase"/>
    <property type="match status" value="1"/>
</dbReference>
<comment type="caution">
    <text evidence="11">The sequence shown here is derived from an EMBL/GenBank/DDBJ whole genome shotgun (WGS) entry which is preliminary data.</text>
</comment>
<dbReference type="EMBL" id="JAXIOK010000014">
    <property type="protein sequence ID" value="KAK4755604.1"/>
    <property type="molecule type" value="Genomic_DNA"/>
</dbReference>
<evidence type="ECO:0000256" key="1">
    <source>
        <dbReference type="ARBA" id="ARBA00000966"/>
    </source>
</evidence>
<keyword evidence="3 8" id="KW-0378">Hydrolase</keyword>
<evidence type="ECO:0000256" key="5">
    <source>
        <dbReference type="ARBA" id="ARBA00023277"/>
    </source>
</evidence>
<keyword evidence="4 9" id="KW-0136">Cellulose degradation</keyword>
<dbReference type="GO" id="GO:0030245">
    <property type="term" value="P:cellulose catabolic process"/>
    <property type="evidence" value="ECO:0007669"/>
    <property type="project" value="UniProtKB-KW"/>
</dbReference>
<evidence type="ECO:0000256" key="3">
    <source>
        <dbReference type="ARBA" id="ARBA00022801"/>
    </source>
</evidence>
<evidence type="ECO:0000256" key="8">
    <source>
        <dbReference type="PROSITE-ProRule" id="PRU10059"/>
    </source>
</evidence>